<dbReference type="RefSeq" id="WP_013782604.1">
    <property type="nucleotide sequence ID" value="NC_015554.1"/>
</dbReference>
<dbReference type="OrthoDB" id="5289754at2"/>
<dbReference type="Pfam" id="PF00126">
    <property type="entry name" value="HTH_1"/>
    <property type="match status" value="1"/>
</dbReference>
<dbReference type="eggNOG" id="COG0583">
    <property type="taxonomic scope" value="Bacteria"/>
</dbReference>
<keyword evidence="7" id="KW-1185">Reference proteome</keyword>
<sequence>MLNPQWLDTFKVLVETGNFTRTAEQRFMTQPGVSQHIKKLEVACGCELLIRLGKGVELTEQGQRVYDYAQSLSKHEQALIESLKFDAPYEGKCLIGCSGALAQRLYPVLVELQVAHPSLSIHLEVAPNRTILNSIHASTLELGIVTQQPDEELFSSEKIGSESLGLILPKGALGNLSTNSADNSADNARSSQEKDIADILLSLGLINHPDAMHYLKLYFSHSGEQALMQLDPSRLPKRGYINQLSQILLPVSKGLGFTVLPIKVLDSFTNATESLTIYPATNDVAEPLYFVKTPHRSLPLRYQKIQSLIVETLNA</sequence>
<evidence type="ECO:0000313" key="6">
    <source>
        <dbReference type="EMBL" id="AEF01662.1"/>
    </source>
</evidence>
<gene>
    <name evidence="6" type="ordered locus">ambt_00515</name>
</gene>
<keyword evidence="3" id="KW-0238">DNA-binding</keyword>
<evidence type="ECO:0000256" key="2">
    <source>
        <dbReference type="ARBA" id="ARBA00023015"/>
    </source>
</evidence>
<evidence type="ECO:0000313" key="7">
    <source>
        <dbReference type="Proteomes" id="UP000000683"/>
    </source>
</evidence>
<protein>
    <submittedName>
        <fullName evidence="6">LysR family transcriptional regulator</fullName>
    </submittedName>
</protein>
<dbReference type="Proteomes" id="UP000000683">
    <property type="component" value="Chromosome"/>
</dbReference>
<dbReference type="KEGG" id="alt:ambt_00515"/>
<dbReference type="PANTHER" id="PTHR30126">
    <property type="entry name" value="HTH-TYPE TRANSCRIPTIONAL REGULATOR"/>
    <property type="match status" value="1"/>
</dbReference>
<dbReference type="EMBL" id="CP002339">
    <property type="protein sequence ID" value="AEF01662.1"/>
    <property type="molecule type" value="Genomic_DNA"/>
</dbReference>
<reference evidence="6 7" key="1">
    <citation type="journal article" date="2011" name="J. Bacteriol.">
        <title>Complete genome sequence of the polycyclic aromatic hydrocarbon-degrading bacterium Alteromonas sp. strain SN2.</title>
        <authorList>
            <person name="Jin H.M."/>
            <person name="Jeong H."/>
            <person name="Moon E.J."/>
            <person name="Math R.K."/>
            <person name="Lee K."/>
            <person name="Kim H.J."/>
            <person name="Jeon C.O."/>
            <person name="Oh T.K."/>
            <person name="Kim J.F."/>
        </authorList>
    </citation>
    <scope>NUCLEOTIDE SEQUENCE [LARGE SCALE GENOMIC DNA]</scope>
    <source>
        <strain evidence="7">JCM 17741 / KACC 18427 / KCTC 11700BP / SN2</strain>
    </source>
</reference>
<dbReference type="InterPro" id="IPR000847">
    <property type="entry name" value="LysR_HTH_N"/>
</dbReference>
<dbReference type="InterPro" id="IPR005119">
    <property type="entry name" value="LysR_subst-bd"/>
</dbReference>
<dbReference type="Gene3D" id="3.40.190.10">
    <property type="entry name" value="Periplasmic binding protein-like II"/>
    <property type="match status" value="2"/>
</dbReference>
<name>F5Z994_ALTNA</name>
<dbReference type="CDD" id="cd05466">
    <property type="entry name" value="PBP2_LTTR_substrate"/>
    <property type="match status" value="1"/>
</dbReference>
<evidence type="ECO:0000259" key="5">
    <source>
        <dbReference type="PROSITE" id="PS50931"/>
    </source>
</evidence>
<keyword evidence="2" id="KW-0805">Transcription regulation</keyword>
<keyword evidence="4" id="KW-0804">Transcription</keyword>
<dbReference type="SUPFAM" id="SSF46785">
    <property type="entry name" value="Winged helix' DNA-binding domain"/>
    <property type="match status" value="1"/>
</dbReference>
<proteinExistence type="inferred from homology"/>
<organism evidence="6 7">
    <name type="scientific">Alteromonas naphthalenivorans</name>
    <dbReference type="NCBI Taxonomy" id="715451"/>
    <lineage>
        <taxon>Bacteria</taxon>
        <taxon>Pseudomonadati</taxon>
        <taxon>Pseudomonadota</taxon>
        <taxon>Gammaproteobacteria</taxon>
        <taxon>Alteromonadales</taxon>
        <taxon>Alteromonadaceae</taxon>
        <taxon>Alteromonas/Salinimonas group</taxon>
        <taxon>Alteromonas</taxon>
    </lineage>
</organism>
<dbReference type="InterPro" id="IPR036390">
    <property type="entry name" value="WH_DNA-bd_sf"/>
</dbReference>
<evidence type="ECO:0000256" key="4">
    <source>
        <dbReference type="ARBA" id="ARBA00023163"/>
    </source>
</evidence>
<dbReference type="Pfam" id="PF03466">
    <property type="entry name" value="LysR_substrate"/>
    <property type="match status" value="1"/>
</dbReference>
<dbReference type="HOGENOM" id="CLU_039613_6_1_6"/>
<dbReference type="Gene3D" id="1.10.10.10">
    <property type="entry name" value="Winged helix-like DNA-binding domain superfamily/Winged helix DNA-binding domain"/>
    <property type="match status" value="1"/>
</dbReference>
<dbReference type="AlphaFoldDB" id="F5Z994"/>
<comment type="similarity">
    <text evidence="1">Belongs to the LysR transcriptional regulatory family.</text>
</comment>
<dbReference type="SUPFAM" id="SSF53850">
    <property type="entry name" value="Periplasmic binding protein-like II"/>
    <property type="match status" value="1"/>
</dbReference>
<evidence type="ECO:0000256" key="3">
    <source>
        <dbReference type="ARBA" id="ARBA00023125"/>
    </source>
</evidence>
<feature type="domain" description="HTH lysR-type" evidence="5">
    <location>
        <begin position="2"/>
        <end position="59"/>
    </location>
</feature>
<evidence type="ECO:0000256" key="1">
    <source>
        <dbReference type="ARBA" id="ARBA00009437"/>
    </source>
</evidence>
<dbReference type="PRINTS" id="PR00039">
    <property type="entry name" value="HTHLYSR"/>
</dbReference>
<dbReference type="InterPro" id="IPR036388">
    <property type="entry name" value="WH-like_DNA-bd_sf"/>
</dbReference>
<dbReference type="GO" id="GO:0003700">
    <property type="term" value="F:DNA-binding transcription factor activity"/>
    <property type="evidence" value="ECO:0007669"/>
    <property type="project" value="InterPro"/>
</dbReference>
<dbReference type="GO" id="GO:0000976">
    <property type="term" value="F:transcription cis-regulatory region binding"/>
    <property type="evidence" value="ECO:0007669"/>
    <property type="project" value="TreeGrafter"/>
</dbReference>
<accession>F5Z994</accession>
<dbReference type="PROSITE" id="PS50931">
    <property type="entry name" value="HTH_LYSR"/>
    <property type="match status" value="1"/>
</dbReference>
<dbReference type="PANTHER" id="PTHR30126:SF99">
    <property type="entry name" value="TRANSCRIPTIONAL REGULATOR LYSR FAMILY"/>
    <property type="match status" value="1"/>
</dbReference>